<dbReference type="Gene3D" id="3.30.2310.20">
    <property type="entry name" value="RelE-like"/>
    <property type="match status" value="1"/>
</dbReference>
<evidence type="ECO:0008006" key="4">
    <source>
        <dbReference type="Google" id="ProtNLM"/>
    </source>
</evidence>
<protein>
    <recommendedName>
        <fullName evidence="4">Type II toxin-antitoxin system mRNA interferase toxin, RelE/StbE family</fullName>
    </recommendedName>
</protein>
<dbReference type="EMBL" id="MGJP01000056">
    <property type="protein sequence ID" value="OGN08666.1"/>
    <property type="molecule type" value="Genomic_DNA"/>
</dbReference>
<dbReference type="Proteomes" id="UP000177167">
    <property type="component" value="Unassembled WGS sequence"/>
</dbReference>
<accession>A0A1F8F8U6</accession>
<dbReference type="SUPFAM" id="SSF143011">
    <property type="entry name" value="RelE-like"/>
    <property type="match status" value="1"/>
</dbReference>
<gene>
    <name evidence="2" type="ORF">A3J46_01635</name>
</gene>
<reference evidence="2 3" key="1">
    <citation type="journal article" date="2016" name="Nat. Commun.">
        <title>Thousands of microbial genomes shed light on interconnected biogeochemical processes in an aquifer system.</title>
        <authorList>
            <person name="Anantharaman K."/>
            <person name="Brown C.T."/>
            <person name="Hug L.A."/>
            <person name="Sharon I."/>
            <person name="Castelle C.J."/>
            <person name="Probst A.J."/>
            <person name="Thomas B.C."/>
            <person name="Singh A."/>
            <person name="Wilkins M.J."/>
            <person name="Karaoz U."/>
            <person name="Brodie E.L."/>
            <person name="Williams K.H."/>
            <person name="Hubbard S.S."/>
            <person name="Banfield J.F."/>
        </authorList>
    </citation>
    <scope>NUCLEOTIDE SEQUENCE [LARGE SCALE GENOMIC DNA]</scope>
</reference>
<proteinExistence type="predicted"/>
<comment type="caution">
    <text evidence="2">The sequence shown here is derived from an EMBL/GenBank/DDBJ whole genome shotgun (WGS) entry which is preliminary data.</text>
</comment>
<dbReference type="NCBIfam" id="TIGR02385">
    <property type="entry name" value="RelE_StbE"/>
    <property type="match status" value="1"/>
</dbReference>
<evidence type="ECO:0000313" key="3">
    <source>
        <dbReference type="Proteomes" id="UP000177167"/>
    </source>
</evidence>
<organism evidence="2 3">
    <name type="scientific">Candidatus Yanofskybacteria bacterium RIFCSPHIGHO2_02_FULL_41_11</name>
    <dbReference type="NCBI Taxonomy" id="1802675"/>
    <lineage>
        <taxon>Bacteria</taxon>
        <taxon>Candidatus Yanofskyibacteriota</taxon>
    </lineage>
</organism>
<dbReference type="AlphaFoldDB" id="A0A1F8F8U6"/>
<sequence>MELYYSPKFIKSYNKLPQRIKVLAEKKEKIFVKEPFNRAFKTHKLHGDFAGFWAFSVNRIYRVVFDFLRENSIRFYDIGTHDIYK</sequence>
<evidence type="ECO:0000256" key="1">
    <source>
        <dbReference type="ARBA" id="ARBA00022649"/>
    </source>
</evidence>
<evidence type="ECO:0000313" key="2">
    <source>
        <dbReference type="EMBL" id="OGN08666.1"/>
    </source>
</evidence>
<keyword evidence="1" id="KW-1277">Toxin-antitoxin system</keyword>
<dbReference type="InterPro" id="IPR007712">
    <property type="entry name" value="RelE/ParE_toxin"/>
</dbReference>
<name>A0A1F8F8U6_9BACT</name>
<dbReference type="InterPro" id="IPR035093">
    <property type="entry name" value="RelE/ParE_toxin_dom_sf"/>
</dbReference>